<evidence type="ECO:0000256" key="4">
    <source>
        <dbReference type="ARBA" id="ARBA00023136"/>
    </source>
</evidence>
<evidence type="ECO:0000259" key="6">
    <source>
        <dbReference type="Pfam" id="PF01061"/>
    </source>
</evidence>
<comment type="subcellular location">
    <subcellularLocation>
        <location evidence="1">Membrane</location>
        <topology evidence="1">Multi-pass membrane protein</topology>
    </subcellularLocation>
</comment>
<evidence type="ECO:0000313" key="8">
    <source>
        <dbReference type="Proteomes" id="UP000672032"/>
    </source>
</evidence>
<feature type="domain" description="ABC-2 type transporter transmembrane" evidence="6">
    <location>
        <begin position="2"/>
        <end position="53"/>
    </location>
</feature>
<proteinExistence type="predicted"/>
<dbReference type="GO" id="GO:0016020">
    <property type="term" value="C:membrane"/>
    <property type="evidence" value="ECO:0007669"/>
    <property type="project" value="UniProtKB-SubCell"/>
</dbReference>
<sequence length="98" mass="10584">MPDAATGINISATAWSFSLIFCGILVKPSALPRFWIFMYRASPITYFVQAIVSTGVSGVEIECAPNEIVIVAPPAGQSCESYLKQYIEYAGGRLLHPA</sequence>
<protein>
    <recommendedName>
        <fullName evidence="6">ABC-2 type transporter transmembrane domain-containing protein</fullName>
    </recommendedName>
</protein>
<reference evidence="7" key="1">
    <citation type="submission" date="2020-10" db="EMBL/GenBank/DDBJ databases">
        <title>Genome Sequence of Monilinia vaccinii-corymbosi Sheds Light on Mummy Berry Disease Infection of Blueberry and Mating Type.</title>
        <authorList>
            <person name="Yow A.G."/>
            <person name="Zhang Y."/>
            <person name="Bansal K."/>
            <person name="Eacker S.M."/>
            <person name="Sullivan S."/>
            <person name="Liachko I."/>
            <person name="Cubeta M.A."/>
            <person name="Rollins J.A."/>
            <person name="Ashrafi H."/>
        </authorList>
    </citation>
    <scope>NUCLEOTIDE SEQUENCE</scope>
    <source>
        <strain evidence="7">RL-1</strain>
    </source>
</reference>
<evidence type="ECO:0000256" key="2">
    <source>
        <dbReference type="ARBA" id="ARBA00022692"/>
    </source>
</evidence>
<keyword evidence="4 5" id="KW-0472">Membrane</keyword>
<evidence type="ECO:0000256" key="3">
    <source>
        <dbReference type="ARBA" id="ARBA00022989"/>
    </source>
</evidence>
<name>A0A8A3P684_9HELO</name>
<organism evidence="7 8">
    <name type="scientific">Monilinia vaccinii-corymbosi</name>
    <dbReference type="NCBI Taxonomy" id="61207"/>
    <lineage>
        <taxon>Eukaryota</taxon>
        <taxon>Fungi</taxon>
        <taxon>Dikarya</taxon>
        <taxon>Ascomycota</taxon>
        <taxon>Pezizomycotina</taxon>
        <taxon>Leotiomycetes</taxon>
        <taxon>Helotiales</taxon>
        <taxon>Sclerotiniaceae</taxon>
        <taxon>Monilinia</taxon>
    </lineage>
</organism>
<gene>
    <name evidence="7" type="ORF">DSL72_003628</name>
</gene>
<accession>A0A8A3P684</accession>
<dbReference type="GO" id="GO:0140359">
    <property type="term" value="F:ABC-type transporter activity"/>
    <property type="evidence" value="ECO:0007669"/>
    <property type="project" value="InterPro"/>
</dbReference>
<evidence type="ECO:0000256" key="5">
    <source>
        <dbReference type="SAM" id="Phobius"/>
    </source>
</evidence>
<dbReference type="Proteomes" id="UP000672032">
    <property type="component" value="Chromosome 1"/>
</dbReference>
<dbReference type="Pfam" id="PF01061">
    <property type="entry name" value="ABC2_membrane"/>
    <property type="match status" value="1"/>
</dbReference>
<dbReference type="InterPro" id="IPR013525">
    <property type="entry name" value="ABC2_TM"/>
</dbReference>
<keyword evidence="3 5" id="KW-1133">Transmembrane helix</keyword>
<evidence type="ECO:0000256" key="1">
    <source>
        <dbReference type="ARBA" id="ARBA00004141"/>
    </source>
</evidence>
<keyword evidence="2 5" id="KW-0812">Transmembrane</keyword>
<dbReference type="EMBL" id="CP063405">
    <property type="protein sequence ID" value="QSZ29118.1"/>
    <property type="molecule type" value="Genomic_DNA"/>
</dbReference>
<dbReference type="OrthoDB" id="245989at2759"/>
<dbReference type="AlphaFoldDB" id="A0A8A3P684"/>
<keyword evidence="8" id="KW-1185">Reference proteome</keyword>
<feature type="transmembrane region" description="Helical" evidence="5">
    <location>
        <begin position="6"/>
        <end position="26"/>
    </location>
</feature>
<evidence type="ECO:0000313" key="7">
    <source>
        <dbReference type="EMBL" id="QSZ29118.1"/>
    </source>
</evidence>